<gene>
    <name evidence="2" type="ORF">D7318_12135</name>
    <name evidence="1" type="ORF">D7319_10955</name>
</gene>
<dbReference type="RefSeq" id="WP_120696951.1">
    <property type="nucleotide sequence ID" value="NZ_RBDX01000007.1"/>
</dbReference>
<evidence type="ECO:0000313" key="2">
    <source>
        <dbReference type="EMBL" id="RKN23263.1"/>
    </source>
</evidence>
<dbReference type="AlphaFoldDB" id="A0A3A9WJH1"/>
<keyword evidence="3" id="KW-1185">Reference proteome</keyword>
<dbReference type="OrthoDB" id="70765at2"/>
<evidence type="ECO:0000313" key="1">
    <source>
        <dbReference type="EMBL" id="RKN09584.1"/>
    </source>
</evidence>
<comment type="caution">
    <text evidence="1">The sequence shown here is derived from an EMBL/GenBank/DDBJ whole genome shotgun (WGS) entry which is preliminary data.</text>
</comment>
<dbReference type="GO" id="GO:0016787">
    <property type="term" value="F:hydrolase activity"/>
    <property type="evidence" value="ECO:0007669"/>
    <property type="project" value="UniProtKB-KW"/>
</dbReference>
<sequence length="198" mass="20897">MTSNAPSAGGAARSRTALVVPGIGYTPARPLLHYARAVLEQHGWDVRELWWEVPGTFQQFTEGERLAWVERQVVAVIEAEGCGLLVGKSLGTLAAGIAAERSLPAVWLTPLLTTEPVLTALDGCAAPTLLVGGTADPLWDAEAVRRLPHKILEFDGADHSLQLPGDAVGSVALLQRLVETMDRFAGGAAHTSGPPEPL</sequence>
<reference evidence="3 4" key="1">
    <citation type="submission" date="2018-09" db="EMBL/GenBank/DDBJ databases">
        <title>Streptomyces sp. nov. DS1-2, an endophytic actinomycete isolated from roots of Dendrobium scabrilingue.</title>
        <authorList>
            <person name="Kuncharoen N."/>
            <person name="Kudo T."/>
            <person name="Ohkuma M."/>
            <person name="Yuki M."/>
            <person name="Tanasupawat S."/>
        </authorList>
    </citation>
    <scope>NUCLEOTIDE SEQUENCE [LARGE SCALE GENOMIC DNA]</scope>
    <source>
        <strain evidence="1 4">AZ1-7</strain>
        <strain evidence="2 3">DS1-2</strain>
    </source>
</reference>
<evidence type="ECO:0000313" key="4">
    <source>
        <dbReference type="Proteomes" id="UP000275024"/>
    </source>
</evidence>
<dbReference type="Gene3D" id="3.40.50.1820">
    <property type="entry name" value="alpha/beta hydrolase"/>
    <property type="match status" value="1"/>
</dbReference>
<dbReference type="Proteomes" id="UP000268652">
    <property type="component" value="Unassembled WGS sequence"/>
</dbReference>
<accession>A0A3A9WJH1</accession>
<proteinExistence type="predicted"/>
<protein>
    <submittedName>
        <fullName evidence="1">Alpha/beta hydrolase</fullName>
    </submittedName>
</protein>
<dbReference type="InterPro" id="IPR029058">
    <property type="entry name" value="AB_hydrolase_fold"/>
</dbReference>
<dbReference type="SUPFAM" id="SSF53474">
    <property type="entry name" value="alpha/beta-Hydrolases"/>
    <property type="match status" value="1"/>
</dbReference>
<evidence type="ECO:0000313" key="3">
    <source>
        <dbReference type="Proteomes" id="UP000268652"/>
    </source>
</evidence>
<dbReference type="EMBL" id="RBDX01000007">
    <property type="protein sequence ID" value="RKN09584.1"/>
    <property type="molecule type" value="Genomic_DNA"/>
</dbReference>
<dbReference type="EMBL" id="RBDY01000007">
    <property type="protein sequence ID" value="RKN23263.1"/>
    <property type="molecule type" value="Genomic_DNA"/>
</dbReference>
<name>A0A3A9WJH1_9ACTN</name>
<dbReference type="Proteomes" id="UP000275024">
    <property type="component" value="Unassembled WGS sequence"/>
</dbReference>
<keyword evidence="1" id="KW-0378">Hydrolase</keyword>
<organism evidence="1 4">
    <name type="scientific">Streptomyces radicis</name>
    <dbReference type="NCBI Taxonomy" id="1750517"/>
    <lineage>
        <taxon>Bacteria</taxon>
        <taxon>Bacillati</taxon>
        <taxon>Actinomycetota</taxon>
        <taxon>Actinomycetes</taxon>
        <taxon>Kitasatosporales</taxon>
        <taxon>Streptomycetaceae</taxon>
        <taxon>Streptomyces</taxon>
    </lineage>
</organism>